<gene>
    <name evidence="1" type="ORF">EJP69_14185</name>
</gene>
<reference evidence="1 2" key="1">
    <citation type="submission" date="2018-12" db="EMBL/GenBank/DDBJ databases">
        <title>The genome of Variovorax gossypii DSM 100435.</title>
        <authorList>
            <person name="Gao J."/>
            <person name="Sun J."/>
        </authorList>
    </citation>
    <scope>NUCLEOTIDE SEQUENCE [LARGE SCALE GENOMIC DNA]</scope>
    <source>
        <strain evidence="1 2">DSM 100435</strain>
    </source>
</reference>
<keyword evidence="2" id="KW-1185">Reference proteome</keyword>
<dbReference type="AlphaFoldDB" id="A0A431TP59"/>
<proteinExistence type="predicted"/>
<evidence type="ECO:0000313" key="1">
    <source>
        <dbReference type="EMBL" id="RTQ35506.1"/>
    </source>
</evidence>
<protein>
    <submittedName>
        <fullName evidence="1">Uncharacterized protein</fullName>
    </submittedName>
</protein>
<comment type="caution">
    <text evidence="1">The sequence shown here is derived from an EMBL/GenBank/DDBJ whole genome shotgun (WGS) entry which is preliminary data.</text>
</comment>
<dbReference type="RefSeq" id="WP_126470736.1">
    <property type="nucleotide sequence ID" value="NZ_RXOE01000002.1"/>
</dbReference>
<accession>A0A431TP59</accession>
<sequence length="156" mass="17592">MNELIEERRHLVFERRPAPVLVEHRPLYKICQLLLVLRLSSRGGKSTLPRLHLFNWALKRTGRMQKLVDAAKAKALHITAWGFDPAVAIAIRYAVAEDLIKTTSTGYQITGKGQALIDEVLEDEATFSQERALLKEIGKEITENMVESVAKGWESA</sequence>
<organism evidence="1 2">
    <name type="scientific">Variovorax gossypii</name>
    <dbReference type="NCBI Taxonomy" id="1679495"/>
    <lineage>
        <taxon>Bacteria</taxon>
        <taxon>Pseudomonadati</taxon>
        <taxon>Pseudomonadota</taxon>
        <taxon>Betaproteobacteria</taxon>
        <taxon>Burkholderiales</taxon>
        <taxon>Comamonadaceae</taxon>
        <taxon>Variovorax</taxon>
    </lineage>
</organism>
<dbReference type="OrthoDB" id="6064752at2"/>
<dbReference type="Proteomes" id="UP000267418">
    <property type="component" value="Unassembled WGS sequence"/>
</dbReference>
<name>A0A431TP59_9BURK</name>
<dbReference type="EMBL" id="RXOE01000002">
    <property type="protein sequence ID" value="RTQ35506.1"/>
    <property type="molecule type" value="Genomic_DNA"/>
</dbReference>
<evidence type="ECO:0000313" key="2">
    <source>
        <dbReference type="Proteomes" id="UP000267418"/>
    </source>
</evidence>